<dbReference type="SUPFAM" id="SSF53850">
    <property type="entry name" value="Periplasmic binding protein-like II"/>
    <property type="match status" value="1"/>
</dbReference>
<evidence type="ECO:0000256" key="2">
    <source>
        <dbReference type="SAM" id="SignalP"/>
    </source>
</evidence>
<dbReference type="Gene3D" id="3.40.190.170">
    <property type="entry name" value="Bacterial extracellular solute-binding protein, family 7"/>
    <property type="match status" value="1"/>
</dbReference>
<name>A0A934IH64_9HYPH</name>
<keyword evidence="4" id="KW-1185">Reference proteome</keyword>
<comment type="caution">
    <text evidence="3">The sequence shown here is derived from an EMBL/GenBank/DDBJ whole genome shotgun (WGS) entry which is preliminary data.</text>
</comment>
<feature type="signal peptide" evidence="2">
    <location>
        <begin position="1"/>
        <end position="21"/>
    </location>
</feature>
<dbReference type="InterPro" id="IPR018389">
    <property type="entry name" value="DctP_fam"/>
</dbReference>
<sequence length="332" mass="36063">MRFRIAATALAIAMAAAPAQAQTVMKMASATINDVQHEFQKVFKRELEATVGDAITVEIYPASQLGPIPQMAEGVAFGTIESFISPTSFLTPLDPKFQVFDVPGLFASPDELSAVIHDPDYRDHIETMFLDRGLRVIGAIYNSPVLILTRKPVETVADMKGLKVRTFASPLQVLPMEAVGAIATPLPLSEVVPQLQSGGIDGMLAGMPILTAFKFYDIAKNVTDLDFSFIVSMNVVNEQWFQSQAPEIQEAIRQAGRAAEAEVFPWGVENVARANGVWTDNGGMIHQLPADELKAMLAEFESIGAEVVTAEPATAEEYERLQGVLKAKREAN</sequence>
<dbReference type="CDD" id="cd13603">
    <property type="entry name" value="PBP2_TRAP_Siap_TeaA_like"/>
    <property type="match status" value="1"/>
</dbReference>
<dbReference type="Pfam" id="PF03480">
    <property type="entry name" value="DctP"/>
    <property type="match status" value="1"/>
</dbReference>
<gene>
    <name evidence="3" type="ORF">JCR33_04410</name>
</gene>
<dbReference type="NCBIfam" id="NF037995">
    <property type="entry name" value="TRAP_S1"/>
    <property type="match status" value="1"/>
</dbReference>
<dbReference type="Proteomes" id="UP000609531">
    <property type="component" value="Unassembled WGS sequence"/>
</dbReference>
<organism evidence="3 4">
    <name type="scientific">Acuticoccus mangrovi</name>
    <dbReference type="NCBI Taxonomy" id="2796142"/>
    <lineage>
        <taxon>Bacteria</taxon>
        <taxon>Pseudomonadati</taxon>
        <taxon>Pseudomonadota</taxon>
        <taxon>Alphaproteobacteria</taxon>
        <taxon>Hyphomicrobiales</taxon>
        <taxon>Amorphaceae</taxon>
        <taxon>Acuticoccus</taxon>
    </lineage>
</organism>
<feature type="chain" id="PRO_5036859216" evidence="2">
    <location>
        <begin position="22"/>
        <end position="332"/>
    </location>
</feature>
<dbReference type="InterPro" id="IPR038404">
    <property type="entry name" value="TRAP_DctP_sf"/>
</dbReference>
<dbReference type="AlphaFoldDB" id="A0A934IH64"/>
<dbReference type="GO" id="GO:0055085">
    <property type="term" value="P:transmembrane transport"/>
    <property type="evidence" value="ECO:0007669"/>
    <property type="project" value="InterPro"/>
</dbReference>
<evidence type="ECO:0000313" key="3">
    <source>
        <dbReference type="EMBL" id="MBJ3774916.1"/>
    </source>
</evidence>
<keyword evidence="1 2" id="KW-0732">Signal</keyword>
<dbReference type="EMBL" id="JAEKJA010000003">
    <property type="protein sequence ID" value="MBJ3774916.1"/>
    <property type="molecule type" value="Genomic_DNA"/>
</dbReference>
<dbReference type="PANTHER" id="PTHR33376">
    <property type="match status" value="1"/>
</dbReference>
<accession>A0A934IH64</accession>
<proteinExistence type="predicted"/>
<evidence type="ECO:0000256" key="1">
    <source>
        <dbReference type="ARBA" id="ARBA00022729"/>
    </source>
</evidence>
<protein>
    <submittedName>
        <fullName evidence="3">TRAP transporter substrate-binding protein</fullName>
    </submittedName>
</protein>
<evidence type="ECO:0000313" key="4">
    <source>
        <dbReference type="Proteomes" id="UP000609531"/>
    </source>
</evidence>
<dbReference type="PANTHER" id="PTHR33376:SF5">
    <property type="entry name" value="EXTRACYTOPLASMIC SOLUTE RECEPTOR PROTEIN"/>
    <property type="match status" value="1"/>
</dbReference>
<dbReference type="RefSeq" id="WP_198880822.1">
    <property type="nucleotide sequence ID" value="NZ_JAEKJA010000003.1"/>
</dbReference>
<reference evidence="3" key="1">
    <citation type="submission" date="2020-12" db="EMBL/GenBank/DDBJ databases">
        <title>Bacterial taxonomy.</title>
        <authorList>
            <person name="Pan X."/>
        </authorList>
    </citation>
    <scope>NUCLEOTIDE SEQUENCE</scope>
    <source>
        <strain evidence="3">B2012</strain>
    </source>
</reference>